<dbReference type="SUPFAM" id="SSF46894">
    <property type="entry name" value="C-terminal effector domain of the bipartite response regulators"/>
    <property type="match status" value="1"/>
</dbReference>
<dbReference type="AlphaFoldDB" id="A0A1G9AYU8"/>
<reference evidence="8" key="1">
    <citation type="submission" date="2016-10" db="EMBL/GenBank/DDBJ databases">
        <authorList>
            <person name="Varghese N."/>
            <person name="Submissions S."/>
        </authorList>
    </citation>
    <scope>NUCLEOTIDE SEQUENCE [LARGE SCALE GENOMIC DNA]</scope>
    <source>
        <strain evidence="8">DSM 44796</strain>
    </source>
</reference>
<gene>
    <name evidence="7" type="ORF">SAMN04488074_105163</name>
</gene>
<dbReference type="InterPro" id="IPR036388">
    <property type="entry name" value="WH-like_DNA-bd_sf"/>
</dbReference>
<dbReference type="InterPro" id="IPR016032">
    <property type="entry name" value="Sig_transdc_resp-reg_C-effctor"/>
</dbReference>
<evidence type="ECO:0000256" key="2">
    <source>
        <dbReference type="ARBA" id="ARBA00023015"/>
    </source>
</evidence>
<proteinExistence type="inferred from homology"/>
<dbReference type="CDD" id="cd00383">
    <property type="entry name" value="trans_reg_C"/>
    <property type="match status" value="1"/>
</dbReference>
<keyword evidence="2" id="KW-0805">Transcription regulation</keyword>
<evidence type="ECO:0000313" key="7">
    <source>
        <dbReference type="EMBL" id="SDK32516.1"/>
    </source>
</evidence>
<dbReference type="Pfam" id="PF03704">
    <property type="entry name" value="BTAD"/>
    <property type="match status" value="1"/>
</dbReference>
<name>A0A1G9AYU8_9PSEU</name>
<dbReference type="CDD" id="cd15831">
    <property type="entry name" value="BTAD"/>
    <property type="match status" value="1"/>
</dbReference>
<dbReference type="PANTHER" id="PTHR35807:SF1">
    <property type="entry name" value="TRANSCRIPTIONAL REGULATOR REDD"/>
    <property type="match status" value="1"/>
</dbReference>
<dbReference type="Pfam" id="PF13424">
    <property type="entry name" value="TPR_12"/>
    <property type="match status" value="1"/>
</dbReference>
<dbReference type="InterPro" id="IPR027417">
    <property type="entry name" value="P-loop_NTPase"/>
</dbReference>
<dbReference type="PROSITE" id="PS51755">
    <property type="entry name" value="OMPR_PHOB"/>
    <property type="match status" value="1"/>
</dbReference>
<evidence type="ECO:0000256" key="3">
    <source>
        <dbReference type="ARBA" id="ARBA00023125"/>
    </source>
</evidence>
<dbReference type="EMBL" id="FNET01000005">
    <property type="protein sequence ID" value="SDK32516.1"/>
    <property type="molecule type" value="Genomic_DNA"/>
</dbReference>
<dbReference type="SMART" id="SM00028">
    <property type="entry name" value="TPR"/>
    <property type="match status" value="6"/>
</dbReference>
<organism evidence="7 8">
    <name type="scientific">Lentzea albidocapillata subsp. violacea</name>
    <dbReference type="NCBI Taxonomy" id="128104"/>
    <lineage>
        <taxon>Bacteria</taxon>
        <taxon>Bacillati</taxon>
        <taxon>Actinomycetota</taxon>
        <taxon>Actinomycetes</taxon>
        <taxon>Pseudonocardiales</taxon>
        <taxon>Pseudonocardiaceae</taxon>
        <taxon>Lentzea</taxon>
    </lineage>
</organism>
<evidence type="ECO:0000256" key="4">
    <source>
        <dbReference type="ARBA" id="ARBA00023163"/>
    </source>
</evidence>
<dbReference type="SUPFAM" id="SSF52540">
    <property type="entry name" value="P-loop containing nucleoside triphosphate hydrolases"/>
    <property type="match status" value="1"/>
</dbReference>
<dbReference type="RefSeq" id="WP_090006207.1">
    <property type="nucleotide sequence ID" value="NZ_FNET01000005.1"/>
</dbReference>
<dbReference type="GO" id="GO:0006355">
    <property type="term" value="P:regulation of DNA-templated transcription"/>
    <property type="evidence" value="ECO:0007669"/>
    <property type="project" value="InterPro"/>
</dbReference>
<evidence type="ECO:0000256" key="5">
    <source>
        <dbReference type="PROSITE-ProRule" id="PRU01091"/>
    </source>
</evidence>
<dbReference type="InterPro" id="IPR005158">
    <property type="entry name" value="BTAD"/>
</dbReference>
<dbReference type="SMART" id="SM00862">
    <property type="entry name" value="Trans_reg_C"/>
    <property type="match status" value="1"/>
</dbReference>
<dbReference type="Pfam" id="PF00486">
    <property type="entry name" value="Trans_reg_C"/>
    <property type="match status" value="1"/>
</dbReference>
<dbReference type="InterPro" id="IPR011990">
    <property type="entry name" value="TPR-like_helical_dom_sf"/>
</dbReference>
<keyword evidence="3 5" id="KW-0238">DNA-binding</keyword>
<feature type="domain" description="OmpR/PhoB-type" evidence="6">
    <location>
        <begin position="1"/>
        <end position="97"/>
    </location>
</feature>
<dbReference type="PANTHER" id="PTHR35807">
    <property type="entry name" value="TRANSCRIPTIONAL REGULATOR REDD-RELATED"/>
    <property type="match status" value="1"/>
</dbReference>
<dbReference type="Gene3D" id="1.10.10.10">
    <property type="entry name" value="Winged helix-like DNA-binding domain superfamily/Winged helix DNA-binding domain"/>
    <property type="match status" value="2"/>
</dbReference>
<protein>
    <submittedName>
        <fullName evidence="7">DNA-binding transcriptional activator of the SARP family</fullName>
    </submittedName>
</protein>
<dbReference type="PRINTS" id="PR00364">
    <property type="entry name" value="DISEASERSIST"/>
</dbReference>
<dbReference type="Gene3D" id="3.40.50.300">
    <property type="entry name" value="P-loop containing nucleotide triphosphate hydrolases"/>
    <property type="match status" value="1"/>
</dbReference>
<dbReference type="InterPro" id="IPR001867">
    <property type="entry name" value="OmpR/PhoB-type_DNA-bd"/>
</dbReference>
<dbReference type="InterPro" id="IPR019734">
    <property type="entry name" value="TPR_rpt"/>
</dbReference>
<sequence length="978" mass="107245">MQRRWGFRVLGSLQVIDSGRAVELRSAKQRVLLAALLMKANAPVSSYELMEHLWGEEPSGSARATLQTYVMRLRQSLDDLADRNLVRTWPTGYSIHVEDDQLDLLTFQRLRAEARRAPDLETEARLLGEAAALWRGPALDQVSSLRMEQTDVQRLNEQRWEVLERRNDAELQLGRHDQIVDELRSLVAEHPLRERFWYQLMLALHRTGQQAQALDVYRRASDVLADELGIDPNAELRALHMEVLAGSCAPVAVQSGPSWLPPAVGDFSGRSDEVARLTAGLRAGGTWTITGPGGVGKTSLAVHCAHAVRDTFPDGQLYLNLRGGEQRPVEPAAALDRLLRGLGVSGGAIPSSVEDRVDLYRDLLSDRRILVVLDNAVNEAQVRPLLPGTTSGAALVTSRAALAGLEAAHVVPLDVLPSTDALALLRAAVGEARCAAEPVAAQEIVNYCGKLPLALRVAAARLVARPHWQLAKLAGRLSDERRRFDELSLGDLDVRASLALSYDGLGESHRTAFRLLSLVDTPDFPAWVASPLLGLDLDDAEDHVEALVDARLVDYAGRDALGQVRYRLHDLLRAFGREAASEVPAVALKALFEQWLDLAMRADVELPHQGVRLEPLALERFDLGDAADWFDAEWLNIHAVITQAAALGLGPLAAELAIRSAAFCDLRARFDDWEHINALGLSCAPAARRPMLFQQRGILRARLHDYGAASADFQAAQEGFAAAGDVWGEAYAWYGMGWMHEWSGRSAEAREAHREAMTRFVTSSNPHGEIEVLCSLGAIERRAGGLAAAQEYLERARRVAGQLGDEQSELMATLELGRLHQFTGELAESAAFLRASLAAAQKLGDPDLAANIRLFLADTLVRSGQDSLAEEQLRQAWEFFEEHDDRQGRIWVWRLRSGLASSPEEALRLASLAMESARGMGSPPEFGRSLRVLGNALERAGRADEAREYWQLAEETLTAAGFQAEVDELRHATSPGAG</sequence>
<feature type="DNA-binding region" description="OmpR/PhoB-type" evidence="5">
    <location>
        <begin position="1"/>
        <end position="97"/>
    </location>
</feature>
<accession>A0A1G9AYU8</accession>
<evidence type="ECO:0000256" key="1">
    <source>
        <dbReference type="ARBA" id="ARBA00005820"/>
    </source>
</evidence>
<dbReference type="InterPro" id="IPR051677">
    <property type="entry name" value="AfsR-DnrI-RedD_regulator"/>
</dbReference>
<dbReference type="GO" id="GO:0043531">
    <property type="term" value="F:ADP binding"/>
    <property type="evidence" value="ECO:0007669"/>
    <property type="project" value="InterPro"/>
</dbReference>
<dbReference type="SUPFAM" id="SSF48452">
    <property type="entry name" value="TPR-like"/>
    <property type="match status" value="3"/>
</dbReference>
<dbReference type="GO" id="GO:0000160">
    <property type="term" value="P:phosphorelay signal transduction system"/>
    <property type="evidence" value="ECO:0007669"/>
    <property type="project" value="InterPro"/>
</dbReference>
<evidence type="ECO:0000313" key="8">
    <source>
        <dbReference type="Proteomes" id="UP000199682"/>
    </source>
</evidence>
<evidence type="ECO:0000259" key="6">
    <source>
        <dbReference type="PROSITE" id="PS51755"/>
    </source>
</evidence>
<keyword evidence="4" id="KW-0804">Transcription</keyword>
<comment type="similarity">
    <text evidence="1">Belongs to the AfsR/DnrI/RedD regulatory family.</text>
</comment>
<dbReference type="Gene3D" id="1.25.40.10">
    <property type="entry name" value="Tetratricopeptide repeat domain"/>
    <property type="match status" value="2"/>
</dbReference>
<dbReference type="GO" id="GO:0003677">
    <property type="term" value="F:DNA binding"/>
    <property type="evidence" value="ECO:0007669"/>
    <property type="project" value="UniProtKB-UniRule"/>
</dbReference>
<dbReference type="SMART" id="SM01043">
    <property type="entry name" value="BTAD"/>
    <property type="match status" value="1"/>
</dbReference>
<dbReference type="Proteomes" id="UP000199682">
    <property type="component" value="Unassembled WGS sequence"/>
</dbReference>